<gene>
    <name evidence="1" type="ORF">BDQ94DRAFT_143230</name>
</gene>
<keyword evidence="2" id="KW-1185">Reference proteome</keyword>
<reference evidence="1 2" key="1">
    <citation type="submission" date="2018-07" db="EMBL/GenBank/DDBJ databases">
        <title>The genomes of Aspergillus section Nigri reveals drivers in fungal speciation.</title>
        <authorList>
            <consortium name="DOE Joint Genome Institute"/>
            <person name="Vesth T.C."/>
            <person name="Nybo J."/>
            <person name="Theobald S."/>
            <person name="Brandl J."/>
            <person name="Frisvad J.C."/>
            <person name="Nielsen K.F."/>
            <person name="Lyhne E.K."/>
            <person name="Kogle M.E."/>
            <person name="Kuo A."/>
            <person name="Riley R."/>
            <person name="Clum A."/>
            <person name="Nolan M."/>
            <person name="Lipzen A."/>
            <person name="Salamov A."/>
            <person name="Henrissat B."/>
            <person name="Wiebenga A."/>
            <person name="De vries R.P."/>
            <person name="Grigoriev I.V."/>
            <person name="Mortensen U.H."/>
            <person name="Andersen M.R."/>
            <person name="Baker S.E."/>
        </authorList>
    </citation>
    <scope>NUCLEOTIDE SEQUENCE [LARGE SCALE GENOMIC DNA]</scope>
    <source>
        <strain evidence="1 2">CBS 139.54b</strain>
    </source>
</reference>
<dbReference type="RefSeq" id="XP_026626540.1">
    <property type="nucleotide sequence ID" value="XM_026766192.1"/>
</dbReference>
<evidence type="ECO:0000313" key="2">
    <source>
        <dbReference type="Proteomes" id="UP000253729"/>
    </source>
</evidence>
<dbReference type="EMBL" id="KZ852046">
    <property type="protein sequence ID" value="RDH33518.1"/>
    <property type="molecule type" value="Genomic_DNA"/>
</dbReference>
<organism evidence="1 2">
    <name type="scientific">Aspergillus welwitschiae</name>
    <dbReference type="NCBI Taxonomy" id="1341132"/>
    <lineage>
        <taxon>Eukaryota</taxon>
        <taxon>Fungi</taxon>
        <taxon>Dikarya</taxon>
        <taxon>Ascomycota</taxon>
        <taxon>Pezizomycotina</taxon>
        <taxon>Eurotiomycetes</taxon>
        <taxon>Eurotiomycetidae</taxon>
        <taxon>Eurotiales</taxon>
        <taxon>Aspergillaceae</taxon>
        <taxon>Aspergillus</taxon>
        <taxon>Aspergillus subgen. Circumdati</taxon>
    </lineage>
</organism>
<accession>A0A3F3Q2W7</accession>
<evidence type="ECO:0000313" key="1">
    <source>
        <dbReference type="EMBL" id="RDH33518.1"/>
    </source>
</evidence>
<protein>
    <submittedName>
        <fullName evidence="1">Uncharacterized protein</fullName>
    </submittedName>
</protein>
<dbReference type="GeneID" id="38134548"/>
<dbReference type="AlphaFoldDB" id="A0A3F3Q2W7"/>
<sequence>MGARVVTLTSRDKAAYSVCSSTCFTLFGCRIYLSLHIIVPSLRYQSCSAYLVGSSPGLDGSTGQRGSAVPESLIGRIGAWQLLSLPHWRLIMRKSECAHRLLE</sequence>
<name>A0A3F3Q2W7_9EURO</name>
<proteinExistence type="predicted"/>
<dbReference type="Proteomes" id="UP000253729">
    <property type="component" value="Unassembled WGS sequence"/>
</dbReference>
<dbReference type="PROSITE" id="PS51257">
    <property type="entry name" value="PROKAR_LIPOPROTEIN"/>
    <property type="match status" value="1"/>
</dbReference>